<dbReference type="AlphaFoldDB" id="A0AAV2VMJ7"/>
<evidence type="ECO:0000256" key="8">
    <source>
        <dbReference type="SAM" id="Phobius"/>
    </source>
</evidence>
<evidence type="ECO:0000256" key="4">
    <source>
        <dbReference type="ARBA" id="ARBA00022475"/>
    </source>
</evidence>
<dbReference type="SUPFAM" id="SSF81345">
    <property type="entry name" value="ABC transporter involved in vitamin B12 uptake, BtuC"/>
    <property type="match status" value="1"/>
</dbReference>
<dbReference type="Proteomes" id="UP000018211">
    <property type="component" value="Unassembled WGS sequence"/>
</dbReference>
<gene>
    <name evidence="9" type="primary">viuG</name>
    <name evidence="9" type="ORF">VIBNISOn1_160012</name>
</gene>
<dbReference type="PANTHER" id="PTHR30472">
    <property type="entry name" value="FERRIC ENTEROBACTIN TRANSPORT SYSTEM PERMEASE PROTEIN"/>
    <property type="match status" value="1"/>
</dbReference>
<feature type="transmembrane region" description="Helical" evidence="8">
    <location>
        <begin position="268"/>
        <end position="293"/>
    </location>
</feature>
<feature type="transmembrane region" description="Helical" evidence="8">
    <location>
        <begin position="222"/>
        <end position="240"/>
    </location>
</feature>
<protein>
    <submittedName>
        <fullName evidence="9">Ferric vibriobactin ABC transporter, permease protein</fullName>
    </submittedName>
</protein>
<evidence type="ECO:0000256" key="2">
    <source>
        <dbReference type="ARBA" id="ARBA00007935"/>
    </source>
</evidence>
<dbReference type="EMBL" id="CAOF01000068">
    <property type="protein sequence ID" value="CCO45837.1"/>
    <property type="molecule type" value="Genomic_DNA"/>
</dbReference>
<dbReference type="InterPro" id="IPR037294">
    <property type="entry name" value="ABC_BtuC-like"/>
</dbReference>
<dbReference type="CDD" id="cd06550">
    <property type="entry name" value="TM_ABC_iron-siderophores_like"/>
    <property type="match status" value="1"/>
</dbReference>
<keyword evidence="5 8" id="KW-0812">Transmembrane</keyword>
<name>A0AAV2VMJ7_9VIBR</name>
<dbReference type="GO" id="GO:0033214">
    <property type="term" value="P:siderophore-iron import into cell"/>
    <property type="evidence" value="ECO:0007669"/>
    <property type="project" value="TreeGrafter"/>
</dbReference>
<feature type="transmembrane region" description="Helical" evidence="8">
    <location>
        <begin position="305"/>
        <end position="329"/>
    </location>
</feature>
<feature type="transmembrane region" description="Helical" evidence="8">
    <location>
        <begin position="92"/>
        <end position="110"/>
    </location>
</feature>
<evidence type="ECO:0000313" key="10">
    <source>
        <dbReference type="Proteomes" id="UP000018211"/>
    </source>
</evidence>
<dbReference type="PANTHER" id="PTHR30472:SF24">
    <property type="entry name" value="FERRIC ENTEROBACTIN TRANSPORT SYSTEM PERMEASE PROTEIN FEPG"/>
    <property type="match status" value="1"/>
</dbReference>
<dbReference type="Gene3D" id="1.10.3470.10">
    <property type="entry name" value="ABC transporter involved in vitamin B12 uptake, BtuC"/>
    <property type="match status" value="1"/>
</dbReference>
<sequence>MEDFPTMINQLSPSFQPNNGYVCRVGRFSISYQPLHIFVASVLLLFVFILSAYSMTLGKFNISFMQVVDAIFGIGEGGVKERVILNIRLPKVLTAVFVGAALGLSGAVFQSVSRNALGSPDVIGFTTGAATGAIAQIVLFEQGALEVALAAIIGGILTAVIVYLLAVKAGVVGGYRLILTGIGIGSILSALNGLMLVKGNLDNAIMANLWLAGSLHARTWTHVYPVLIGVLLLLPVMMILKRPLSMIEMGDDIATQLGIRVERVRLSMIFFAVVLAALATGAAGPIAFIALAAPQLVTRLRQSRALSLLSSALMGALLVLMADILIQWLPFQASVPIGRMTGIVGGIYLIWLLTRSRQF</sequence>
<feature type="transmembrane region" description="Helical" evidence="8">
    <location>
        <begin position="147"/>
        <end position="166"/>
    </location>
</feature>
<accession>A0AAV2VMJ7</accession>
<evidence type="ECO:0000256" key="3">
    <source>
        <dbReference type="ARBA" id="ARBA00022448"/>
    </source>
</evidence>
<feature type="transmembrane region" description="Helical" evidence="8">
    <location>
        <begin position="178"/>
        <end position="201"/>
    </location>
</feature>
<dbReference type="GO" id="GO:0022857">
    <property type="term" value="F:transmembrane transporter activity"/>
    <property type="evidence" value="ECO:0007669"/>
    <property type="project" value="InterPro"/>
</dbReference>
<dbReference type="InterPro" id="IPR000522">
    <property type="entry name" value="ABC_transptr_permease_BtuC"/>
</dbReference>
<dbReference type="Pfam" id="PF01032">
    <property type="entry name" value="FecCD"/>
    <property type="match status" value="1"/>
</dbReference>
<evidence type="ECO:0000256" key="7">
    <source>
        <dbReference type="ARBA" id="ARBA00023136"/>
    </source>
</evidence>
<evidence type="ECO:0000256" key="5">
    <source>
        <dbReference type="ARBA" id="ARBA00022692"/>
    </source>
</evidence>
<reference evidence="9 10" key="1">
    <citation type="journal article" date="2013" name="ISME J.">
        <title>Comparative genomics of pathogenic lineages of Vibrio nigripulchritudo identifies virulence-associated traits.</title>
        <authorList>
            <person name="Goudenege D."/>
            <person name="Labreuche Y."/>
            <person name="Krin E."/>
            <person name="Ansquer D."/>
            <person name="Mangenot S."/>
            <person name="Calteau A."/>
            <person name="Medigue C."/>
            <person name="Mazel D."/>
            <person name="Polz M.F."/>
            <person name="Le Roux F."/>
        </authorList>
    </citation>
    <scope>NUCLEOTIDE SEQUENCE [LARGE SCALE GENOMIC DNA]</scope>
    <source>
        <strain evidence="9 10">SOn1</strain>
    </source>
</reference>
<feature type="transmembrane region" description="Helical" evidence="8">
    <location>
        <begin position="335"/>
        <end position="354"/>
    </location>
</feature>
<comment type="caution">
    <text evidence="9">The sequence shown here is derived from an EMBL/GenBank/DDBJ whole genome shotgun (WGS) entry which is preliminary data.</text>
</comment>
<keyword evidence="6 8" id="KW-1133">Transmembrane helix</keyword>
<comment type="similarity">
    <text evidence="2">Belongs to the binding-protein-dependent transport system permease family. FecCD subfamily.</text>
</comment>
<feature type="transmembrane region" description="Helical" evidence="8">
    <location>
        <begin position="35"/>
        <end position="55"/>
    </location>
</feature>
<comment type="subcellular location">
    <subcellularLocation>
        <location evidence="1">Cell membrane</location>
        <topology evidence="1">Multi-pass membrane protein</topology>
    </subcellularLocation>
</comment>
<keyword evidence="7 8" id="KW-0472">Membrane</keyword>
<proteinExistence type="inferred from homology"/>
<evidence type="ECO:0000256" key="6">
    <source>
        <dbReference type="ARBA" id="ARBA00022989"/>
    </source>
</evidence>
<dbReference type="GO" id="GO:0005886">
    <property type="term" value="C:plasma membrane"/>
    <property type="evidence" value="ECO:0007669"/>
    <property type="project" value="UniProtKB-SubCell"/>
</dbReference>
<evidence type="ECO:0000313" key="9">
    <source>
        <dbReference type="EMBL" id="CCO45837.1"/>
    </source>
</evidence>
<keyword evidence="3" id="KW-0813">Transport</keyword>
<keyword evidence="4" id="KW-1003">Cell membrane</keyword>
<feature type="transmembrane region" description="Helical" evidence="8">
    <location>
        <begin position="122"/>
        <end position="140"/>
    </location>
</feature>
<organism evidence="9 10">
    <name type="scientific">Vibrio nigripulchritudo SOn1</name>
    <dbReference type="NCBI Taxonomy" id="1238450"/>
    <lineage>
        <taxon>Bacteria</taxon>
        <taxon>Pseudomonadati</taxon>
        <taxon>Pseudomonadota</taxon>
        <taxon>Gammaproteobacteria</taxon>
        <taxon>Vibrionales</taxon>
        <taxon>Vibrionaceae</taxon>
        <taxon>Vibrio</taxon>
    </lineage>
</organism>
<evidence type="ECO:0000256" key="1">
    <source>
        <dbReference type="ARBA" id="ARBA00004651"/>
    </source>
</evidence>